<feature type="domain" description="Pirin C-terminal" evidence="5">
    <location>
        <begin position="180"/>
        <end position="281"/>
    </location>
</feature>
<dbReference type="Pfam" id="PF05726">
    <property type="entry name" value="Pirin_C"/>
    <property type="match status" value="1"/>
</dbReference>
<dbReference type="InterPro" id="IPR003829">
    <property type="entry name" value="Pirin_N_dom"/>
</dbReference>
<evidence type="ECO:0000313" key="7">
    <source>
        <dbReference type="Proteomes" id="UP000028926"/>
    </source>
</evidence>
<dbReference type="CDD" id="cd02247">
    <property type="entry name" value="cupin_pirin_C"/>
    <property type="match status" value="1"/>
</dbReference>
<dbReference type="PIRSF" id="PIRSF006232">
    <property type="entry name" value="Pirin"/>
    <property type="match status" value="1"/>
</dbReference>
<dbReference type="Proteomes" id="UP000028926">
    <property type="component" value="Chromosome"/>
</dbReference>
<keyword evidence="6" id="KW-0560">Oxidoreductase</keyword>
<feature type="binding site" evidence="2">
    <location>
        <position position="63"/>
    </location>
    <ligand>
        <name>Fe cation</name>
        <dbReference type="ChEBI" id="CHEBI:24875"/>
    </ligand>
</feature>
<name>A0A077AZ92_9PROT</name>
<evidence type="ECO:0000313" key="6">
    <source>
        <dbReference type="EMBL" id="AIK96070.1"/>
    </source>
</evidence>
<keyword evidence="2" id="KW-0408">Iron</keyword>
<evidence type="ECO:0000256" key="2">
    <source>
        <dbReference type="PIRSR" id="PIRSR006232-1"/>
    </source>
</evidence>
<comment type="cofactor">
    <cofactor evidence="2">
        <name>Fe cation</name>
        <dbReference type="ChEBI" id="CHEBI:24875"/>
    </cofactor>
    <text evidence="2">Binds 1 Fe cation per subunit.</text>
</comment>
<dbReference type="PANTHER" id="PTHR43594">
    <property type="entry name" value="QUERCETIN 2,3-DIOXYGENASE"/>
    <property type="match status" value="1"/>
</dbReference>
<dbReference type="SUPFAM" id="SSF51182">
    <property type="entry name" value="RmlC-like cupins"/>
    <property type="match status" value="1"/>
</dbReference>
<sequence length="281" mass="31332">MKMIVQIKAAVAKHWVGDGFPVRTLFSYRSPVITVSPFLLLDYAGPEDFKPTDKIRGVDKHPHRGFETVTIVYSGQLEHRDNAGHTGKIGAGDVQWMTAGRGVLHEEWHGEEFSKAGGVFEVVQLWVNLPIKDKMTKPKYQEIIADRIPVLNGDGWYCRIIAGNYLGVQGAATTFSSINVWDMHSEAHTQQKIEIPEGYSTILLLRRGKIMVNDAATLEAGHITFFDTQGDAIEISTLDDAEFLLLSGEVIDEPIVGAGPFVMHSEEELKKAYADYREGRF</sequence>
<feature type="binding site" evidence="2">
    <location>
        <position position="61"/>
    </location>
    <ligand>
        <name>Fe cation</name>
        <dbReference type="ChEBI" id="CHEBI:24875"/>
    </ligand>
</feature>
<dbReference type="PANTHER" id="PTHR43594:SF1">
    <property type="entry name" value="QUERCETIN 2,3-DIOXYGENASE PA2418-RELATED"/>
    <property type="match status" value="1"/>
</dbReference>
<dbReference type="InterPro" id="IPR011051">
    <property type="entry name" value="RmlC_Cupin_sf"/>
</dbReference>
<dbReference type="GO" id="GO:0046872">
    <property type="term" value="F:metal ion binding"/>
    <property type="evidence" value="ECO:0007669"/>
    <property type="project" value="UniProtKB-KW"/>
</dbReference>
<dbReference type="Gene3D" id="2.60.120.10">
    <property type="entry name" value="Jelly Rolls"/>
    <property type="match status" value="2"/>
</dbReference>
<dbReference type="InterPro" id="IPR008778">
    <property type="entry name" value="Pirin_C_dom"/>
</dbReference>
<accession>A0A077AZ92</accession>
<dbReference type="CDD" id="cd02909">
    <property type="entry name" value="cupin_pirin_N"/>
    <property type="match status" value="1"/>
</dbReference>
<dbReference type="KEGG" id="paca:ID47_03875"/>
<dbReference type="HOGENOM" id="CLU_045717_5_1_5"/>
<evidence type="ECO:0000256" key="1">
    <source>
        <dbReference type="ARBA" id="ARBA00008416"/>
    </source>
</evidence>
<keyword evidence="6" id="KW-0223">Dioxygenase</keyword>
<protein>
    <submittedName>
        <fullName evidence="6">Quercetin 2,3-dioxygenase</fullName>
    </submittedName>
</protein>
<proteinExistence type="inferred from homology"/>
<feature type="domain" description="Pirin N-terminal" evidence="4">
    <location>
        <begin position="29"/>
        <end position="127"/>
    </location>
</feature>
<dbReference type="InterPro" id="IPR012093">
    <property type="entry name" value="Pirin"/>
</dbReference>
<feature type="binding site" evidence="2">
    <location>
        <position position="107"/>
    </location>
    <ligand>
        <name>Fe cation</name>
        <dbReference type="ChEBI" id="CHEBI:24875"/>
    </ligand>
</feature>
<dbReference type="AlphaFoldDB" id="A0A077AZ92"/>
<dbReference type="InterPro" id="IPR014710">
    <property type="entry name" value="RmlC-like_jellyroll"/>
</dbReference>
<dbReference type="RefSeq" id="WP_420887375.1">
    <property type="nucleotide sequence ID" value="NZ_CP008941.1"/>
</dbReference>
<gene>
    <name evidence="6" type="ORF">ID47_03875</name>
</gene>
<evidence type="ECO:0000256" key="3">
    <source>
        <dbReference type="RuleBase" id="RU003457"/>
    </source>
</evidence>
<dbReference type="GO" id="GO:0051213">
    <property type="term" value="F:dioxygenase activity"/>
    <property type="evidence" value="ECO:0007669"/>
    <property type="project" value="UniProtKB-KW"/>
</dbReference>
<comment type="similarity">
    <text evidence="1 3">Belongs to the pirin family.</text>
</comment>
<evidence type="ECO:0000259" key="5">
    <source>
        <dbReference type="Pfam" id="PF05726"/>
    </source>
</evidence>
<reference evidence="6 7" key="1">
    <citation type="submission" date="2014-07" db="EMBL/GenBank/DDBJ databases">
        <title>Comparative genomic insights into amoeba endosymbionts belonging to the families of Holosporaceae and Candidatus Midichloriaceae within Rickettsiales.</title>
        <authorList>
            <person name="Wang Z."/>
            <person name="Wu M."/>
        </authorList>
    </citation>
    <scope>NUCLEOTIDE SEQUENCE [LARGE SCALE GENOMIC DNA]</scope>
    <source>
        <strain evidence="6">PRA3</strain>
    </source>
</reference>
<dbReference type="Pfam" id="PF02678">
    <property type="entry name" value="Pirin"/>
    <property type="match status" value="1"/>
</dbReference>
<dbReference type="eggNOG" id="COG1741">
    <property type="taxonomic scope" value="Bacteria"/>
</dbReference>
<keyword evidence="2" id="KW-0479">Metal-binding</keyword>
<organism evidence="6 7">
    <name type="scientific">Candidatus Odyssella acanthamoebae</name>
    <dbReference type="NCBI Taxonomy" id="91604"/>
    <lineage>
        <taxon>Bacteria</taxon>
        <taxon>Pseudomonadati</taxon>
        <taxon>Pseudomonadota</taxon>
        <taxon>Alphaproteobacteria</taxon>
        <taxon>Holosporales</taxon>
        <taxon>Candidatus Paracaedibacteraceae</taxon>
        <taxon>Candidatus Odyssella</taxon>
    </lineage>
</organism>
<feature type="binding site" evidence="2">
    <location>
        <position position="105"/>
    </location>
    <ligand>
        <name>Fe cation</name>
        <dbReference type="ChEBI" id="CHEBI:24875"/>
    </ligand>
</feature>
<keyword evidence="7" id="KW-1185">Reference proteome</keyword>
<dbReference type="EMBL" id="CP008941">
    <property type="protein sequence ID" value="AIK96070.1"/>
    <property type="molecule type" value="Genomic_DNA"/>
</dbReference>
<evidence type="ECO:0000259" key="4">
    <source>
        <dbReference type="Pfam" id="PF02678"/>
    </source>
</evidence>
<dbReference type="InterPro" id="IPR053186">
    <property type="entry name" value="QDO-related"/>
</dbReference>